<protein>
    <recommendedName>
        <fullName evidence="1">Molybdopterin oxidoreductase domain-containing protein</fullName>
    </recommendedName>
</protein>
<comment type="caution">
    <text evidence="2">The sequence shown here is derived from an EMBL/GenBank/DDBJ whole genome shotgun (WGS) entry which is preliminary data.</text>
</comment>
<dbReference type="Gene3D" id="3.30.200.210">
    <property type="match status" value="1"/>
</dbReference>
<dbReference type="InterPro" id="IPR050123">
    <property type="entry name" value="Prok_molybdopt-oxidoreductase"/>
</dbReference>
<sequence>MGNLNGNYMRTLPAKEGAILCAKGRYGWHRLVSEPRITHPLIRTREGLIKVSWNEAFNHIKESLTNEGSATTVIGAGHLTNEEAYLIARLAHEGLDTDLLTIEELSGKGVRLPSRAITSTDAIATADLILVLGPRSPYEGFVLDLKVRAAQRAGTTVVSIQGRLEDADIVIDDRDPRLIIEQLTEPAENRTRDGLASLREHIALAKYPLLVIEERMISQETAHAILSLVTNKPSYKIALLRGLANLGGLMQLGFRAGNKSSSDQFSRCFVFGANPGKDPIYASKLEQANLVVAMTHMQNETTNYADVVLPMSLPVECQGHLTDSNNKTRALLSDLSSPIHKENWKIIVELGS</sequence>
<feature type="non-terminal residue" evidence="2">
    <location>
        <position position="352"/>
    </location>
</feature>
<accession>X0SWI3</accession>
<evidence type="ECO:0000313" key="2">
    <source>
        <dbReference type="EMBL" id="GAF68165.1"/>
    </source>
</evidence>
<dbReference type="InterPro" id="IPR006656">
    <property type="entry name" value="Mopterin_OxRdtase"/>
</dbReference>
<dbReference type="EMBL" id="BARS01006372">
    <property type="protein sequence ID" value="GAF68165.1"/>
    <property type="molecule type" value="Genomic_DNA"/>
</dbReference>
<dbReference type="GO" id="GO:0003954">
    <property type="term" value="F:NADH dehydrogenase activity"/>
    <property type="evidence" value="ECO:0007669"/>
    <property type="project" value="TreeGrafter"/>
</dbReference>
<evidence type="ECO:0000259" key="1">
    <source>
        <dbReference type="Pfam" id="PF00384"/>
    </source>
</evidence>
<reference evidence="2" key="1">
    <citation type="journal article" date="2014" name="Front. Microbiol.">
        <title>High frequency of phylogenetically diverse reductive dehalogenase-homologous genes in deep subseafloor sedimentary metagenomes.</title>
        <authorList>
            <person name="Kawai M."/>
            <person name="Futagami T."/>
            <person name="Toyoda A."/>
            <person name="Takaki Y."/>
            <person name="Nishi S."/>
            <person name="Hori S."/>
            <person name="Arai W."/>
            <person name="Tsubouchi T."/>
            <person name="Morono Y."/>
            <person name="Uchiyama I."/>
            <person name="Ito T."/>
            <person name="Fujiyama A."/>
            <person name="Inagaki F."/>
            <person name="Takami H."/>
        </authorList>
    </citation>
    <scope>NUCLEOTIDE SEQUENCE</scope>
    <source>
        <strain evidence="2">Expedition CK06-06</strain>
    </source>
</reference>
<organism evidence="2">
    <name type="scientific">marine sediment metagenome</name>
    <dbReference type="NCBI Taxonomy" id="412755"/>
    <lineage>
        <taxon>unclassified sequences</taxon>
        <taxon>metagenomes</taxon>
        <taxon>ecological metagenomes</taxon>
    </lineage>
</organism>
<dbReference type="SUPFAM" id="SSF53706">
    <property type="entry name" value="Formate dehydrogenase/DMSO reductase, domains 1-3"/>
    <property type="match status" value="1"/>
</dbReference>
<dbReference type="GO" id="GO:0022904">
    <property type="term" value="P:respiratory electron transport chain"/>
    <property type="evidence" value="ECO:0007669"/>
    <property type="project" value="TreeGrafter"/>
</dbReference>
<gene>
    <name evidence="2" type="ORF">S01H1_12416</name>
</gene>
<dbReference type="AlphaFoldDB" id="X0SWI3"/>
<dbReference type="CDD" id="cd00368">
    <property type="entry name" value="Molybdopterin-Binding"/>
    <property type="match status" value="1"/>
</dbReference>
<dbReference type="GO" id="GO:0016020">
    <property type="term" value="C:membrane"/>
    <property type="evidence" value="ECO:0007669"/>
    <property type="project" value="TreeGrafter"/>
</dbReference>
<dbReference type="PANTHER" id="PTHR43105">
    <property type="entry name" value="RESPIRATORY NITRATE REDUCTASE"/>
    <property type="match status" value="1"/>
</dbReference>
<dbReference type="Gene3D" id="3.40.50.740">
    <property type="match status" value="1"/>
</dbReference>
<feature type="domain" description="Molybdopterin oxidoreductase" evidence="1">
    <location>
        <begin position="36"/>
        <end position="351"/>
    </location>
</feature>
<proteinExistence type="predicted"/>
<dbReference type="PANTHER" id="PTHR43105:SF12">
    <property type="entry name" value="NADH-QUINONE OXIDOREDUCTASE SUBUNIT G"/>
    <property type="match status" value="1"/>
</dbReference>
<dbReference type="Pfam" id="PF00384">
    <property type="entry name" value="Molybdopterin"/>
    <property type="match status" value="1"/>
</dbReference>
<name>X0SWI3_9ZZZZ</name>